<evidence type="ECO:0000259" key="8">
    <source>
        <dbReference type="PROSITE" id="PS51379"/>
    </source>
</evidence>
<dbReference type="InterPro" id="IPR017896">
    <property type="entry name" value="4Fe4S_Fe-S-bd"/>
</dbReference>
<dbReference type="AlphaFoldDB" id="A0A444L6A1"/>
<accession>A0A444L6A1</accession>
<organism evidence="9 10">
    <name type="scientific">Methanosuratincola subterraneus</name>
    <dbReference type="NCBI Taxonomy" id="2593994"/>
    <lineage>
        <taxon>Archaea</taxon>
        <taxon>Thermoproteota</taxon>
        <taxon>Methanosuratincolia</taxon>
        <taxon>Candidatus Methanomethylicales</taxon>
        <taxon>Candidatus Methanomethylicaceae</taxon>
        <taxon>Candidatus Methanosuratincola (ex Vanwonterghem et al. 2016)</taxon>
    </lineage>
</organism>
<feature type="transmembrane region" description="Helical" evidence="7">
    <location>
        <begin position="73"/>
        <end position="106"/>
    </location>
</feature>
<keyword evidence="6" id="KW-0411">Iron-sulfur</keyword>
<proteinExistence type="predicted"/>
<sequence length="291" mass="32413">MNAKETLIRNRWRYISFVVGFFLFVAPFALFTRAVYLIVGNTAEPTLHSVCFRMPIDWIFGGRFYSIFGSSWFMAAFVFGVIISSIFLGAAFCGWLCPVGAVSEAISRAVPIPNKFRLRIRDTKLTMSMRYGFLVGFIAVAALVGYKLASDQLGSICCRYCASSVLQNFASALFGDLSAIEYWQSGAIISLLFWLVIGGLFMSGGRGWCLFFCPLGAFSGLAHKLGARLGFYRIEHKPESCNGCNKCQDVCPMWAIKEDHNIERTLCVNCKECVHACDAYKLIRGRKIADS</sequence>
<dbReference type="PROSITE" id="PS51379">
    <property type="entry name" value="4FE4S_FER_2"/>
    <property type="match status" value="1"/>
</dbReference>
<dbReference type="GO" id="GO:0046872">
    <property type="term" value="F:metal ion binding"/>
    <property type="evidence" value="ECO:0007669"/>
    <property type="project" value="UniProtKB-KW"/>
</dbReference>
<evidence type="ECO:0000256" key="3">
    <source>
        <dbReference type="ARBA" id="ARBA00022723"/>
    </source>
</evidence>
<dbReference type="GO" id="GO:0016491">
    <property type="term" value="F:oxidoreductase activity"/>
    <property type="evidence" value="ECO:0007669"/>
    <property type="project" value="UniProtKB-ARBA"/>
</dbReference>
<feature type="transmembrane region" description="Helical" evidence="7">
    <location>
        <begin position="12"/>
        <end position="39"/>
    </location>
</feature>
<feature type="domain" description="4Fe-4S ferredoxin-type" evidence="8">
    <location>
        <begin position="232"/>
        <end position="261"/>
    </location>
</feature>
<dbReference type="Pfam" id="PF12800">
    <property type="entry name" value="Fer4_4"/>
    <property type="match status" value="2"/>
</dbReference>
<keyword evidence="7" id="KW-0812">Transmembrane</keyword>
<keyword evidence="3" id="KW-0479">Metal-binding</keyword>
<dbReference type="Proteomes" id="UP000288215">
    <property type="component" value="Unassembled WGS sequence"/>
</dbReference>
<keyword evidence="7" id="KW-0472">Membrane</keyword>
<evidence type="ECO:0000313" key="9">
    <source>
        <dbReference type="EMBL" id="RWX73087.1"/>
    </source>
</evidence>
<evidence type="ECO:0000256" key="1">
    <source>
        <dbReference type="ARBA" id="ARBA00022448"/>
    </source>
</evidence>
<evidence type="ECO:0000256" key="7">
    <source>
        <dbReference type="SAM" id="Phobius"/>
    </source>
</evidence>
<evidence type="ECO:0000256" key="6">
    <source>
        <dbReference type="ARBA" id="ARBA00023014"/>
    </source>
</evidence>
<evidence type="ECO:0000256" key="5">
    <source>
        <dbReference type="ARBA" id="ARBA00023004"/>
    </source>
</evidence>
<evidence type="ECO:0000256" key="2">
    <source>
        <dbReference type="ARBA" id="ARBA00022485"/>
    </source>
</evidence>
<dbReference type="InterPro" id="IPR051684">
    <property type="entry name" value="Electron_Trans/Redox"/>
</dbReference>
<comment type="caution">
    <text evidence="9">The sequence shown here is derived from an EMBL/GenBank/DDBJ whole genome shotgun (WGS) entry which is preliminary data.</text>
</comment>
<dbReference type="PANTHER" id="PTHR30176:SF3">
    <property type="entry name" value="FERREDOXIN-TYPE PROTEIN NAPH"/>
    <property type="match status" value="1"/>
</dbReference>
<keyword evidence="2" id="KW-0004">4Fe-4S</keyword>
<keyword evidence="1" id="KW-0813">Transport</keyword>
<dbReference type="InterPro" id="IPR017900">
    <property type="entry name" value="4Fe4S_Fe_S_CS"/>
</dbReference>
<dbReference type="GO" id="GO:0005886">
    <property type="term" value="C:plasma membrane"/>
    <property type="evidence" value="ECO:0007669"/>
    <property type="project" value="TreeGrafter"/>
</dbReference>
<feature type="transmembrane region" description="Helical" evidence="7">
    <location>
        <begin position="127"/>
        <end position="146"/>
    </location>
</feature>
<dbReference type="EMBL" id="RXGA01000003">
    <property type="protein sequence ID" value="RWX73087.1"/>
    <property type="molecule type" value="Genomic_DNA"/>
</dbReference>
<evidence type="ECO:0000313" key="10">
    <source>
        <dbReference type="Proteomes" id="UP000288215"/>
    </source>
</evidence>
<keyword evidence="5" id="KW-0408">Iron</keyword>
<feature type="transmembrane region" description="Helical" evidence="7">
    <location>
        <begin position="182"/>
        <end position="202"/>
    </location>
</feature>
<dbReference type="Gene3D" id="3.30.70.20">
    <property type="match status" value="1"/>
</dbReference>
<reference evidence="9 10" key="1">
    <citation type="submission" date="2018-12" db="EMBL/GenBank/DDBJ databases">
        <title>The complete genome of the methanogenic archaea of the candidate phylum Verstraetearchaeota, obtained from the metagenome of underground thermal water.</title>
        <authorList>
            <person name="Kadnikov V.V."/>
            <person name="Mardanov A.V."/>
            <person name="Beletsky A.V."/>
            <person name="Karnachuk O.V."/>
            <person name="Ravin N.V."/>
        </authorList>
    </citation>
    <scope>NUCLEOTIDE SEQUENCE [LARGE SCALE GENOMIC DNA]</scope>
    <source>
        <strain evidence="9">Ch88</strain>
    </source>
</reference>
<protein>
    <recommendedName>
        <fullName evidence="8">4Fe-4S ferredoxin-type domain-containing protein</fullName>
    </recommendedName>
</protein>
<dbReference type="PANTHER" id="PTHR30176">
    <property type="entry name" value="FERREDOXIN-TYPE PROTEIN NAPH"/>
    <property type="match status" value="1"/>
</dbReference>
<dbReference type="Pfam" id="PF12801">
    <property type="entry name" value="Fer4_5"/>
    <property type="match status" value="2"/>
</dbReference>
<keyword evidence="7" id="KW-1133">Transmembrane helix</keyword>
<dbReference type="SUPFAM" id="SSF54862">
    <property type="entry name" value="4Fe-4S ferredoxins"/>
    <property type="match status" value="1"/>
</dbReference>
<evidence type="ECO:0000256" key="4">
    <source>
        <dbReference type="ARBA" id="ARBA00022982"/>
    </source>
</evidence>
<dbReference type="GO" id="GO:0051539">
    <property type="term" value="F:4 iron, 4 sulfur cluster binding"/>
    <property type="evidence" value="ECO:0007669"/>
    <property type="project" value="UniProtKB-KW"/>
</dbReference>
<gene>
    <name evidence="9" type="ORF">Metus_1061</name>
</gene>
<name>A0A444L6A1_METS7</name>
<dbReference type="PROSITE" id="PS00198">
    <property type="entry name" value="4FE4S_FER_1"/>
    <property type="match status" value="1"/>
</dbReference>
<keyword evidence="4" id="KW-0249">Electron transport</keyword>